<feature type="region of interest" description="Disordered" evidence="6">
    <location>
        <begin position="77"/>
        <end position="153"/>
    </location>
</feature>
<evidence type="ECO:0000256" key="7">
    <source>
        <dbReference type="SAM" id="Phobius"/>
    </source>
</evidence>
<evidence type="ECO:0000256" key="5">
    <source>
        <dbReference type="ARBA" id="ARBA00023136"/>
    </source>
</evidence>
<feature type="compositionally biased region" description="Low complexity" evidence="6">
    <location>
        <begin position="77"/>
        <end position="98"/>
    </location>
</feature>
<dbReference type="RefSeq" id="WP_013111610.1">
    <property type="nucleotide sequence ID" value="NC_014148.1"/>
</dbReference>
<feature type="transmembrane region" description="Helical" evidence="7">
    <location>
        <begin position="347"/>
        <end position="368"/>
    </location>
</feature>
<feature type="transmembrane region" description="Helical" evidence="7">
    <location>
        <begin position="255"/>
        <end position="273"/>
    </location>
</feature>
<dbReference type="AlphaFoldDB" id="D5SUC6"/>
<dbReference type="PANTHER" id="PTHR30238:SF0">
    <property type="entry name" value="THYLAKOID MEMBRANE PROTEIN TERC, CHLOROPLASTIC"/>
    <property type="match status" value="1"/>
</dbReference>
<dbReference type="GO" id="GO:0016020">
    <property type="term" value="C:membrane"/>
    <property type="evidence" value="ECO:0007669"/>
    <property type="project" value="UniProtKB-SubCell"/>
</dbReference>
<dbReference type="InterPro" id="IPR005496">
    <property type="entry name" value="Integral_membrane_TerC"/>
</dbReference>
<comment type="similarity">
    <text evidence="2">Belongs to the TerC family.</text>
</comment>
<feature type="transmembrane region" description="Helical" evidence="7">
    <location>
        <begin position="201"/>
        <end position="220"/>
    </location>
</feature>
<feature type="compositionally biased region" description="Polar residues" evidence="6">
    <location>
        <begin position="114"/>
        <end position="126"/>
    </location>
</feature>
<keyword evidence="5 7" id="KW-0472">Membrane</keyword>
<evidence type="ECO:0000313" key="9">
    <source>
        <dbReference type="Proteomes" id="UP000002220"/>
    </source>
</evidence>
<dbReference type="PANTHER" id="PTHR30238">
    <property type="entry name" value="MEMBRANE BOUND PREDICTED REDOX MODULATOR"/>
    <property type="match status" value="1"/>
</dbReference>
<dbReference type="HOGENOM" id="CLU_045644_1_0_0"/>
<accession>D5SUC6</accession>
<dbReference type="eggNOG" id="COG0861">
    <property type="taxonomic scope" value="Bacteria"/>
</dbReference>
<feature type="transmembrane region" description="Helical" evidence="7">
    <location>
        <begin position="380"/>
        <end position="399"/>
    </location>
</feature>
<feature type="transmembrane region" description="Helical" evidence="7">
    <location>
        <begin position="318"/>
        <end position="341"/>
    </location>
</feature>
<keyword evidence="9" id="KW-1185">Reference proteome</keyword>
<feature type="transmembrane region" description="Helical" evidence="7">
    <location>
        <begin position="227"/>
        <end position="249"/>
    </location>
</feature>
<reference evidence="8 9" key="1">
    <citation type="journal article" date="2010" name="Stand. Genomic Sci.">
        <title>Complete genome sequence of Planctomyces limnophilus type strain (Mu 290).</title>
        <authorList>
            <person name="Labutti K."/>
            <person name="Sikorski J."/>
            <person name="Schneider S."/>
            <person name="Nolan M."/>
            <person name="Lucas S."/>
            <person name="Glavina Del Rio T."/>
            <person name="Tice H."/>
            <person name="Cheng J.F."/>
            <person name="Goodwin L."/>
            <person name="Pitluck S."/>
            <person name="Liolios K."/>
            <person name="Ivanova N."/>
            <person name="Mavromatis K."/>
            <person name="Mikhailova N."/>
            <person name="Pati A."/>
            <person name="Chen A."/>
            <person name="Palaniappan K."/>
            <person name="Land M."/>
            <person name="Hauser L."/>
            <person name="Chang Y.J."/>
            <person name="Jeffries C.D."/>
            <person name="Tindall B.J."/>
            <person name="Rohde M."/>
            <person name="Goker M."/>
            <person name="Woyke T."/>
            <person name="Bristow J."/>
            <person name="Eisen J.A."/>
            <person name="Markowitz V."/>
            <person name="Hugenholtz P."/>
            <person name="Kyrpides N.C."/>
            <person name="Klenk H.P."/>
            <person name="Lapidus A."/>
        </authorList>
    </citation>
    <scope>NUCLEOTIDE SEQUENCE [LARGE SCALE GENOMIC DNA]</scope>
    <source>
        <strain evidence="9">ATCC 43296 / DSM 3776 / IFAM 1008 / 290</strain>
    </source>
</reference>
<dbReference type="InterPro" id="IPR022369">
    <property type="entry name" value="Integral_membrane_TerC_rswitch"/>
</dbReference>
<evidence type="ECO:0000313" key="8">
    <source>
        <dbReference type="EMBL" id="ADG69179.1"/>
    </source>
</evidence>
<proteinExistence type="inferred from homology"/>
<evidence type="ECO:0000256" key="2">
    <source>
        <dbReference type="ARBA" id="ARBA00007511"/>
    </source>
</evidence>
<sequence>MTVLVWAGFIILVLLILAFDLGAFSRGSHRVISARQALFRTGVYFALSCLFTVFVYYAYENHWFELGRWETSTAEAAASPESSSEKALTTTSTEATASVENRTADKKTAATPPESGQLTESQSAGGPSTDAHPTDAHSTSAESSPAHSNSSGRAKHHRLEIAFPFEPSASSGDSDEEPTGLPENGSEAAIMYFTGYLVEQSLSMDNIFVIALILSFFQVPAAYQHRVLFWGIIGALVMRGVMIALGAAIIQRFDWVIYIFGALLIYTAVKMLFAHDEELDLEQNRLVKFIRRIIPVYPGFVGDHFFTKLDGKLAVTPLFVALMMVESTDLLFAVDSIPAVFGITQDPFLVFSSNVFAILGLRSLYFALVDLLDRFRFLKYSLVAILFFVGSKMLAHHYIVFSPFVSLFVIAVFLGLGIGASFVVPAPPHEEKVEPAQEPS</sequence>
<keyword evidence="4 7" id="KW-1133">Transmembrane helix</keyword>
<dbReference type="EMBL" id="CP001744">
    <property type="protein sequence ID" value="ADG69179.1"/>
    <property type="molecule type" value="Genomic_DNA"/>
</dbReference>
<gene>
    <name evidence="8" type="ordered locus">Plim_3366</name>
</gene>
<organism evidence="8 9">
    <name type="scientific">Planctopirus limnophila (strain ATCC 43296 / DSM 3776 / IFAM 1008 / Mu 290)</name>
    <name type="common">Planctomyces limnophilus</name>
    <dbReference type="NCBI Taxonomy" id="521674"/>
    <lineage>
        <taxon>Bacteria</taxon>
        <taxon>Pseudomonadati</taxon>
        <taxon>Planctomycetota</taxon>
        <taxon>Planctomycetia</taxon>
        <taxon>Planctomycetales</taxon>
        <taxon>Planctomycetaceae</taxon>
        <taxon>Planctopirus</taxon>
    </lineage>
</organism>
<keyword evidence="3 7" id="KW-0812">Transmembrane</keyword>
<comment type="subcellular location">
    <subcellularLocation>
        <location evidence="1">Membrane</location>
        <topology evidence="1">Multi-pass membrane protein</topology>
    </subcellularLocation>
</comment>
<name>D5SUC6_PLAL2</name>
<evidence type="ECO:0000256" key="4">
    <source>
        <dbReference type="ARBA" id="ARBA00022989"/>
    </source>
</evidence>
<dbReference type="Pfam" id="PF03741">
    <property type="entry name" value="TerC"/>
    <property type="match status" value="1"/>
</dbReference>
<evidence type="ECO:0000256" key="6">
    <source>
        <dbReference type="SAM" id="MobiDB-lite"/>
    </source>
</evidence>
<protein>
    <submittedName>
        <fullName evidence="8">Integral membrane protein TerC</fullName>
    </submittedName>
</protein>
<feature type="compositionally biased region" description="Low complexity" evidence="6">
    <location>
        <begin position="136"/>
        <end position="151"/>
    </location>
</feature>
<feature type="transmembrane region" description="Helical" evidence="7">
    <location>
        <begin position="405"/>
        <end position="424"/>
    </location>
</feature>
<feature type="transmembrane region" description="Helical" evidence="7">
    <location>
        <begin position="6"/>
        <end position="25"/>
    </location>
</feature>
<evidence type="ECO:0000256" key="3">
    <source>
        <dbReference type="ARBA" id="ARBA00022692"/>
    </source>
</evidence>
<evidence type="ECO:0000256" key="1">
    <source>
        <dbReference type="ARBA" id="ARBA00004141"/>
    </source>
</evidence>
<dbReference type="NCBIfam" id="TIGR03718">
    <property type="entry name" value="R_switched_Alx"/>
    <property type="match status" value="1"/>
</dbReference>
<dbReference type="Proteomes" id="UP000002220">
    <property type="component" value="Chromosome"/>
</dbReference>
<dbReference type="OrthoDB" id="9783692at2"/>
<feature type="transmembrane region" description="Helical" evidence="7">
    <location>
        <begin position="37"/>
        <end position="59"/>
    </location>
</feature>
<dbReference type="KEGG" id="plm:Plim_3366"/>